<protein>
    <submittedName>
        <fullName evidence="2">Type II secretion system protein</fullName>
    </submittedName>
</protein>
<dbReference type="PROSITE" id="PS00409">
    <property type="entry name" value="PROKAR_NTER_METHYL"/>
    <property type="match status" value="1"/>
</dbReference>
<keyword evidence="1" id="KW-1133">Transmembrane helix</keyword>
<accession>A0A2J9V0K6</accession>
<dbReference type="EMBL" id="LOSJ02000002">
    <property type="protein sequence ID" value="PNM57314.1"/>
    <property type="molecule type" value="Genomic_DNA"/>
</dbReference>
<sequence length="202" mass="21634">MKFAKSASILRATFMPAKSGRVPRGFTLVEMVIVIVVLGIALVGVSTALYPRSQQTAEQVLSVKAAELGRAVLDEILGRNFDQQSGSNGGLPECVITSTSGRVLCTAPSALGRDGESSNTKYNDVDDYITANPVSVTDVLGNDISSDYQRFSVAIQVFYEADNNGQFSATPSSVPTHYKRIAIVIYDPQGNPYPFAAIKGNY</sequence>
<dbReference type="AlphaFoldDB" id="A0A2J9V0K6"/>
<dbReference type="SUPFAM" id="SSF54523">
    <property type="entry name" value="Pili subunits"/>
    <property type="match status" value="1"/>
</dbReference>
<dbReference type="InterPro" id="IPR045584">
    <property type="entry name" value="Pilin-like"/>
</dbReference>
<dbReference type="OrthoDB" id="5593857at2"/>
<dbReference type="Pfam" id="PF07963">
    <property type="entry name" value="N_methyl"/>
    <property type="match status" value="1"/>
</dbReference>
<dbReference type="InterPro" id="IPR012902">
    <property type="entry name" value="N_methyl_site"/>
</dbReference>
<dbReference type="NCBIfam" id="TIGR02532">
    <property type="entry name" value="IV_pilin_GFxxxE"/>
    <property type="match status" value="1"/>
</dbReference>
<comment type="caution">
    <text evidence="2">The sequence shown here is derived from an EMBL/GenBank/DDBJ whole genome shotgun (WGS) entry which is preliminary data.</text>
</comment>
<dbReference type="Proteomes" id="UP000053748">
    <property type="component" value="Unassembled WGS sequence"/>
</dbReference>
<proteinExistence type="predicted"/>
<keyword evidence="1" id="KW-0812">Transmembrane</keyword>
<reference evidence="2" key="1">
    <citation type="submission" date="2017-12" db="EMBL/GenBank/DDBJ databases">
        <title>FDA dAtabase for Regulatory Grade micrObial Sequences (FDA-ARGOS): Supporting development and validation of Infectious Disease Dx tests.</title>
        <authorList>
            <person name="Hoffmann M."/>
            <person name="Allard M."/>
            <person name="Evans P."/>
            <person name="Brown E."/>
            <person name="Tallon L.J."/>
            <person name="Sadzewicz L."/>
            <person name="Sengamalay N."/>
            <person name="Ott S."/>
            <person name="Godinez A."/>
            <person name="Nagaraj S."/>
            <person name="Vavikolanu K."/>
            <person name="Aluvathingal J."/>
            <person name="Nadendla S."/>
            <person name="Hobson J."/>
            <person name="Sichtig H."/>
        </authorList>
    </citation>
    <scope>NUCLEOTIDE SEQUENCE [LARGE SCALE GENOMIC DNA]</scope>
    <source>
        <strain evidence="2">FDAARGOS_113</strain>
    </source>
</reference>
<evidence type="ECO:0000313" key="2">
    <source>
        <dbReference type="EMBL" id="PNM57314.1"/>
    </source>
</evidence>
<feature type="transmembrane region" description="Helical" evidence="1">
    <location>
        <begin position="28"/>
        <end position="50"/>
    </location>
</feature>
<evidence type="ECO:0000313" key="3">
    <source>
        <dbReference type="Proteomes" id="UP000053748"/>
    </source>
</evidence>
<gene>
    <name evidence="2" type="ORF">AL544_015290</name>
</gene>
<keyword evidence="3" id="KW-1185">Reference proteome</keyword>
<organism evidence="2 3">
    <name type="scientific">Vibrio mimicus</name>
    <dbReference type="NCBI Taxonomy" id="674"/>
    <lineage>
        <taxon>Bacteria</taxon>
        <taxon>Pseudomonadati</taxon>
        <taxon>Pseudomonadota</taxon>
        <taxon>Gammaproteobacteria</taxon>
        <taxon>Vibrionales</taxon>
        <taxon>Vibrionaceae</taxon>
        <taxon>Vibrio</taxon>
    </lineage>
</organism>
<name>A0A2J9V0K6_VIBMI</name>
<keyword evidence="1" id="KW-0472">Membrane</keyword>
<evidence type="ECO:0000256" key="1">
    <source>
        <dbReference type="SAM" id="Phobius"/>
    </source>
</evidence>
<dbReference type="STRING" id="674.VM_13475"/>